<name>A0A1H7R4G1_9SPHN</name>
<evidence type="ECO:0000313" key="2">
    <source>
        <dbReference type="EMBL" id="SEL55019.1"/>
    </source>
</evidence>
<keyword evidence="1" id="KW-1133">Transmembrane helix</keyword>
<dbReference type="Proteomes" id="UP000199214">
    <property type="component" value="Unassembled WGS sequence"/>
</dbReference>
<dbReference type="STRING" id="1855283.SAMN05216382_2131"/>
<feature type="transmembrane region" description="Helical" evidence="1">
    <location>
        <begin position="20"/>
        <end position="46"/>
    </location>
</feature>
<protein>
    <submittedName>
        <fullName evidence="2">Uncharacterized protein</fullName>
    </submittedName>
</protein>
<feature type="transmembrane region" description="Helical" evidence="1">
    <location>
        <begin position="112"/>
        <end position="131"/>
    </location>
</feature>
<dbReference type="EMBL" id="FNZZ01000004">
    <property type="protein sequence ID" value="SEL55019.1"/>
    <property type="molecule type" value="Genomic_DNA"/>
</dbReference>
<keyword evidence="3" id="KW-1185">Reference proteome</keyword>
<sequence>MPVLSTGRHRRDKLCPMAGFALFMLGAGAYVTALFGPALLALWFWYQAGWRIPRWAAHASLRASWCSAGWRIPRWAAHLLYLPLALLLTWVSGNLLFFAAHDDGEGPPGLGLALVPALAMLTGSIVLYYGAVAA</sequence>
<evidence type="ECO:0000313" key="3">
    <source>
        <dbReference type="Proteomes" id="UP000199214"/>
    </source>
</evidence>
<dbReference type="AlphaFoldDB" id="A0A1H7R4G1"/>
<organism evidence="2 3">
    <name type="scientific">Sphingomonas palmae</name>
    <dbReference type="NCBI Taxonomy" id="1855283"/>
    <lineage>
        <taxon>Bacteria</taxon>
        <taxon>Pseudomonadati</taxon>
        <taxon>Pseudomonadota</taxon>
        <taxon>Alphaproteobacteria</taxon>
        <taxon>Sphingomonadales</taxon>
        <taxon>Sphingomonadaceae</taxon>
        <taxon>Sphingomonas</taxon>
    </lineage>
</organism>
<keyword evidence="1" id="KW-0472">Membrane</keyword>
<accession>A0A1H7R4G1</accession>
<reference evidence="3" key="1">
    <citation type="submission" date="2016-10" db="EMBL/GenBank/DDBJ databases">
        <authorList>
            <person name="Varghese N."/>
            <person name="Submissions S."/>
        </authorList>
    </citation>
    <scope>NUCLEOTIDE SEQUENCE [LARGE SCALE GENOMIC DNA]</scope>
    <source>
        <strain evidence="3">JS21-1</strain>
    </source>
</reference>
<evidence type="ECO:0000256" key="1">
    <source>
        <dbReference type="SAM" id="Phobius"/>
    </source>
</evidence>
<feature type="transmembrane region" description="Helical" evidence="1">
    <location>
        <begin position="79"/>
        <end position="100"/>
    </location>
</feature>
<keyword evidence="1" id="KW-0812">Transmembrane</keyword>
<gene>
    <name evidence="2" type="ORF">SAMN05216382_2131</name>
</gene>
<proteinExistence type="predicted"/>